<sequence length="210" mass="23080">MAYSDFTYLEVKRRFALEVTDDEDLFAEVVLVEPSAWLKETLEKTLPLALAVSTEKARSEWLIAPLLVEMQQRSGQPLSLFSGTEFNAAPDEGLAGFCDFIATQSDEQLAITAPVLMIVEAKNENMRAGIGQCLAAMVGAQRFNEREGTVKDPLYGAVTTGTTWRFLTLTGNRARLDRAEHYIENVAKVLGILVAISQSGASDQTETDEL</sequence>
<reference evidence="1 2" key="1">
    <citation type="submission" date="2020-08" db="EMBL/GenBank/DDBJ databases">
        <title>Genomic Encyclopedia of Type Strains, Phase IV (KMG-IV): sequencing the most valuable type-strain genomes for metagenomic binning, comparative biology and taxonomic classification.</title>
        <authorList>
            <person name="Goeker M."/>
        </authorList>
    </citation>
    <scope>NUCLEOTIDE SEQUENCE [LARGE SCALE GENOMIC DNA]</scope>
    <source>
        <strain evidence="1 2">DSM 23562</strain>
    </source>
</reference>
<name>A0A7W9SWL0_ARMRO</name>
<dbReference type="Proteomes" id="UP000520814">
    <property type="component" value="Unassembled WGS sequence"/>
</dbReference>
<dbReference type="RefSeq" id="WP_184203787.1">
    <property type="nucleotide sequence ID" value="NZ_JACHGW010000008.1"/>
</dbReference>
<comment type="caution">
    <text evidence="1">The sequence shown here is derived from an EMBL/GenBank/DDBJ whole genome shotgun (WGS) entry which is preliminary data.</text>
</comment>
<evidence type="ECO:0000313" key="2">
    <source>
        <dbReference type="Proteomes" id="UP000520814"/>
    </source>
</evidence>
<proteinExistence type="predicted"/>
<gene>
    <name evidence="1" type="ORF">HNQ39_005537</name>
</gene>
<dbReference type="AlphaFoldDB" id="A0A7W9SWL0"/>
<protein>
    <submittedName>
        <fullName evidence="1">Uncharacterized protein</fullName>
    </submittedName>
</protein>
<organism evidence="1 2">
    <name type="scientific">Armatimonas rosea</name>
    <dbReference type="NCBI Taxonomy" id="685828"/>
    <lineage>
        <taxon>Bacteria</taxon>
        <taxon>Bacillati</taxon>
        <taxon>Armatimonadota</taxon>
        <taxon>Armatimonadia</taxon>
        <taxon>Armatimonadales</taxon>
        <taxon>Armatimonadaceae</taxon>
        <taxon>Armatimonas</taxon>
    </lineage>
</organism>
<accession>A0A7W9SWL0</accession>
<keyword evidence="2" id="KW-1185">Reference proteome</keyword>
<evidence type="ECO:0000313" key="1">
    <source>
        <dbReference type="EMBL" id="MBB6053695.1"/>
    </source>
</evidence>
<dbReference type="EMBL" id="JACHGW010000008">
    <property type="protein sequence ID" value="MBB6053695.1"/>
    <property type="molecule type" value="Genomic_DNA"/>
</dbReference>